<evidence type="ECO:0000256" key="4">
    <source>
        <dbReference type="ARBA" id="ARBA00022692"/>
    </source>
</evidence>
<sequence length="295" mass="32692">MFNITAQFIVNILLTFSLYLTMSYSFSLTYYPTRFFHIAHAITLTFSAYFTYLFSQQLHFPLYLSIPLAIIAATSVGMLSEIMLYKPLRKRNASPMILMIASLGLYTVLQNVVSMLWGDDTKSVRTGEIKVGNEFFGAYITDIQIITIVICLALFLACVFFMKYNRIGRNIRAVASNPELSNIVGINSDRIILWSFGIGSALAAVAGILIAFDTDMTPTMGFNWLLYGVVAMIIGGVGSNWGLVGGALLLATAQHLSAYYIGSQWMDAIAYIILILFLIGKPLGFSGKRLKKIEI</sequence>
<feature type="transmembrane region" description="Helical" evidence="9">
    <location>
        <begin position="96"/>
        <end position="117"/>
    </location>
</feature>
<dbReference type="RefSeq" id="WP_380001057.1">
    <property type="nucleotide sequence ID" value="NZ_JBHSGN010000148.1"/>
</dbReference>
<comment type="caution">
    <text evidence="10">The sequence shown here is derived from an EMBL/GenBank/DDBJ whole genome shotgun (WGS) entry which is preliminary data.</text>
</comment>
<keyword evidence="3" id="KW-1003">Cell membrane</keyword>
<dbReference type="Proteomes" id="UP001596023">
    <property type="component" value="Unassembled WGS sequence"/>
</dbReference>
<evidence type="ECO:0000256" key="3">
    <source>
        <dbReference type="ARBA" id="ARBA00022475"/>
    </source>
</evidence>
<dbReference type="PANTHER" id="PTHR11795">
    <property type="entry name" value="BRANCHED-CHAIN AMINO ACID TRANSPORT SYSTEM PERMEASE PROTEIN LIVH"/>
    <property type="match status" value="1"/>
</dbReference>
<keyword evidence="5" id="KW-0029">Amino-acid transport</keyword>
<keyword evidence="4 9" id="KW-0812">Transmembrane</keyword>
<protein>
    <submittedName>
        <fullName evidence="10">Branched-chain amino acid ABC transporter permease</fullName>
    </submittedName>
</protein>
<comment type="similarity">
    <text evidence="8">Belongs to the binding-protein-dependent transport system permease family. LivHM subfamily.</text>
</comment>
<keyword evidence="7 9" id="KW-0472">Membrane</keyword>
<comment type="subcellular location">
    <subcellularLocation>
        <location evidence="1">Cell membrane</location>
        <topology evidence="1">Multi-pass membrane protein</topology>
    </subcellularLocation>
</comment>
<dbReference type="CDD" id="cd06582">
    <property type="entry name" value="TM_PBP1_LivH_like"/>
    <property type="match status" value="1"/>
</dbReference>
<proteinExistence type="inferred from homology"/>
<dbReference type="PANTHER" id="PTHR11795:SF445">
    <property type="entry name" value="AMINO ACID ABC TRANSPORTER PERMEASE PROTEIN"/>
    <property type="match status" value="1"/>
</dbReference>
<name>A0ABV9L291_9BACT</name>
<evidence type="ECO:0000256" key="9">
    <source>
        <dbReference type="SAM" id="Phobius"/>
    </source>
</evidence>
<evidence type="ECO:0000313" key="10">
    <source>
        <dbReference type="EMBL" id="MFC4676632.1"/>
    </source>
</evidence>
<keyword evidence="2" id="KW-0813">Transport</keyword>
<dbReference type="Pfam" id="PF02653">
    <property type="entry name" value="BPD_transp_2"/>
    <property type="match status" value="1"/>
</dbReference>
<feature type="transmembrane region" description="Helical" evidence="9">
    <location>
        <begin position="224"/>
        <end position="251"/>
    </location>
</feature>
<gene>
    <name evidence="10" type="ORF">ACFO6W_23400</name>
</gene>
<evidence type="ECO:0000256" key="1">
    <source>
        <dbReference type="ARBA" id="ARBA00004651"/>
    </source>
</evidence>
<feature type="transmembrane region" description="Helical" evidence="9">
    <location>
        <begin position="60"/>
        <end position="84"/>
    </location>
</feature>
<evidence type="ECO:0000256" key="7">
    <source>
        <dbReference type="ARBA" id="ARBA00023136"/>
    </source>
</evidence>
<feature type="transmembrane region" description="Helical" evidence="9">
    <location>
        <begin position="191"/>
        <end position="212"/>
    </location>
</feature>
<evidence type="ECO:0000256" key="5">
    <source>
        <dbReference type="ARBA" id="ARBA00022970"/>
    </source>
</evidence>
<evidence type="ECO:0000256" key="8">
    <source>
        <dbReference type="ARBA" id="ARBA00037998"/>
    </source>
</evidence>
<keyword evidence="11" id="KW-1185">Reference proteome</keyword>
<evidence type="ECO:0000256" key="2">
    <source>
        <dbReference type="ARBA" id="ARBA00022448"/>
    </source>
</evidence>
<feature type="transmembrane region" description="Helical" evidence="9">
    <location>
        <begin position="35"/>
        <end position="54"/>
    </location>
</feature>
<organism evidence="10 11">
    <name type="scientific">Dysgonomonas termitidis</name>
    <dbReference type="NCBI Taxonomy" id="1516126"/>
    <lineage>
        <taxon>Bacteria</taxon>
        <taxon>Pseudomonadati</taxon>
        <taxon>Bacteroidota</taxon>
        <taxon>Bacteroidia</taxon>
        <taxon>Bacteroidales</taxon>
        <taxon>Dysgonomonadaceae</taxon>
        <taxon>Dysgonomonas</taxon>
    </lineage>
</organism>
<dbReference type="InterPro" id="IPR001851">
    <property type="entry name" value="ABC_transp_permease"/>
</dbReference>
<keyword evidence="6 9" id="KW-1133">Transmembrane helix</keyword>
<accession>A0ABV9L291</accession>
<evidence type="ECO:0000313" key="11">
    <source>
        <dbReference type="Proteomes" id="UP001596023"/>
    </source>
</evidence>
<feature type="transmembrane region" description="Helical" evidence="9">
    <location>
        <begin position="258"/>
        <end position="279"/>
    </location>
</feature>
<dbReference type="InterPro" id="IPR052157">
    <property type="entry name" value="BCAA_transport_permease"/>
</dbReference>
<reference evidence="11" key="1">
    <citation type="journal article" date="2019" name="Int. J. Syst. Evol. Microbiol.">
        <title>The Global Catalogue of Microorganisms (GCM) 10K type strain sequencing project: providing services to taxonomists for standard genome sequencing and annotation.</title>
        <authorList>
            <consortium name="The Broad Institute Genomics Platform"/>
            <consortium name="The Broad Institute Genome Sequencing Center for Infectious Disease"/>
            <person name="Wu L."/>
            <person name="Ma J."/>
        </authorList>
    </citation>
    <scope>NUCLEOTIDE SEQUENCE [LARGE SCALE GENOMIC DNA]</scope>
    <source>
        <strain evidence="11">CCUG 66188</strain>
    </source>
</reference>
<dbReference type="EMBL" id="JBHSGN010000148">
    <property type="protein sequence ID" value="MFC4676632.1"/>
    <property type="molecule type" value="Genomic_DNA"/>
</dbReference>
<feature type="transmembrane region" description="Helical" evidence="9">
    <location>
        <begin position="137"/>
        <end position="162"/>
    </location>
</feature>
<feature type="transmembrane region" description="Helical" evidence="9">
    <location>
        <begin position="6"/>
        <end position="28"/>
    </location>
</feature>
<evidence type="ECO:0000256" key="6">
    <source>
        <dbReference type="ARBA" id="ARBA00022989"/>
    </source>
</evidence>